<dbReference type="PROSITE" id="PS00387">
    <property type="entry name" value="PPASE"/>
    <property type="match status" value="1"/>
</dbReference>
<feature type="binding site" evidence="5">
    <location>
        <position position="44"/>
    </location>
    <ligand>
        <name>substrate</name>
    </ligand>
</feature>
<evidence type="ECO:0000256" key="2">
    <source>
        <dbReference type="ARBA" id="ARBA00022723"/>
    </source>
</evidence>
<dbReference type="SUPFAM" id="SSF50324">
    <property type="entry name" value="Inorganic pyrophosphatase"/>
    <property type="match status" value="1"/>
</dbReference>
<name>A0ABW8GPQ0_9PROT</name>
<dbReference type="HAMAP" id="MF_00209">
    <property type="entry name" value="Inorganic_PPase"/>
    <property type="match status" value="1"/>
</dbReference>
<comment type="subunit">
    <text evidence="5">Homohexamer.</text>
</comment>
<organism evidence="6 7">
    <name type="scientific">Methylobacillus methanolivorans</name>
    <dbReference type="NCBI Taxonomy" id="1848927"/>
    <lineage>
        <taxon>Bacteria</taxon>
        <taxon>Pseudomonadati</taxon>
        <taxon>Pseudomonadota</taxon>
        <taxon>Betaproteobacteria</taxon>
        <taxon>Nitrosomonadales</taxon>
        <taxon>Methylophilaceae</taxon>
        <taxon>Methylobacillus</taxon>
    </lineage>
</organism>
<keyword evidence="5" id="KW-0963">Cytoplasm</keyword>
<keyword evidence="7" id="KW-1185">Reference proteome</keyword>
<evidence type="ECO:0000256" key="5">
    <source>
        <dbReference type="HAMAP-Rule" id="MF_00209"/>
    </source>
</evidence>
<dbReference type="Pfam" id="PF00719">
    <property type="entry name" value="Pyrophosphatase"/>
    <property type="match status" value="1"/>
</dbReference>
<dbReference type="PANTHER" id="PTHR10286">
    <property type="entry name" value="INORGANIC PYROPHOSPHATASE"/>
    <property type="match status" value="1"/>
</dbReference>
<feature type="binding site" evidence="5">
    <location>
        <position position="71"/>
    </location>
    <ligand>
        <name>Mg(2+)</name>
        <dbReference type="ChEBI" id="CHEBI:18420"/>
        <label>2</label>
    </ligand>
</feature>
<dbReference type="RefSeq" id="WP_400883556.1">
    <property type="nucleotide sequence ID" value="NZ_JBIWXY010000003.1"/>
</dbReference>
<sequence>MSLSNVPAGKDIPNDFNVIIEISMRGEPIKFEVDKDSGAVFVDRFMGTSMHYPCNYGYIPQTLSEDGDPVDVLVITPIPLQPGVVIRCRAIGVLTMEDDGGVDAKVLAVPVDKICPQYKDVKSYHDIPEFQLAPIAHFFEHYKDLEKGKWVKVGEWKGVDEAKAEIVAGVARYGK</sequence>
<dbReference type="CDD" id="cd00412">
    <property type="entry name" value="pyrophosphatase"/>
    <property type="match status" value="1"/>
</dbReference>
<dbReference type="Proteomes" id="UP001617669">
    <property type="component" value="Unassembled WGS sequence"/>
</dbReference>
<keyword evidence="2 5" id="KW-0479">Metal-binding</keyword>
<comment type="similarity">
    <text evidence="5">Belongs to the PPase family.</text>
</comment>
<reference evidence="6 7" key="1">
    <citation type="submission" date="2024-11" db="EMBL/GenBank/DDBJ databases">
        <authorList>
            <person name="Kaparullina E.N."/>
            <person name="Delegan Y.A."/>
            <person name="Doronina N.V."/>
        </authorList>
    </citation>
    <scope>NUCLEOTIDE SEQUENCE [LARGE SCALE GENOMIC DNA]</scope>
    <source>
        <strain evidence="6 7">7sh_L</strain>
    </source>
</reference>
<keyword evidence="3 5" id="KW-0378">Hydrolase</keyword>
<feature type="binding site" evidence="5">
    <location>
        <position position="66"/>
    </location>
    <ligand>
        <name>Mg(2+)</name>
        <dbReference type="ChEBI" id="CHEBI:18420"/>
        <label>1</label>
    </ligand>
</feature>
<evidence type="ECO:0000313" key="7">
    <source>
        <dbReference type="Proteomes" id="UP001617669"/>
    </source>
</evidence>
<evidence type="ECO:0000256" key="1">
    <source>
        <dbReference type="ARBA" id="ARBA00001946"/>
    </source>
</evidence>
<evidence type="ECO:0000313" key="6">
    <source>
        <dbReference type="EMBL" id="MFJ5447084.1"/>
    </source>
</evidence>
<evidence type="ECO:0000256" key="3">
    <source>
        <dbReference type="ARBA" id="ARBA00022801"/>
    </source>
</evidence>
<evidence type="ECO:0000256" key="4">
    <source>
        <dbReference type="ARBA" id="ARBA00022842"/>
    </source>
</evidence>
<comment type="function">
    <text evidence="5">Catalyzes the hydrolysis of inorganic pyrophosphate (PPi) forming two phosphate ions.</text>
</comment>
<comment type="subcellular location">
    <subcellularLocation>
        <location evidence="5">Cytoplasm</location>
    </subcellularLocation>
</comment>
<dbReference type="GO" id="GO:0004427">
    <property type="term" value="F:inorganic diphosphate phosphatase activity"/>
    <property type="evidence" value="ECO:0007669"/>
    <property type="project" value="UniProtKB-EC"/>
</dbReference>
<protein>
    <recommendedName>
        <fullName evidence="5">Inorganic pyrophosphatase</fullName>
        <ecNumber evidence="5">3.6.1.1</ecNumber>
    </recommendedName>
    <alternativeName>
        <fullName evidence="5">Pyrophosphate phospho-hydrolase</fullName>
        <shortName evidence="5">PPase</shortName>
    </alternativeName>
</protein>
<comment type="catalytic activity">
    <reaction evidence="5">
        <text>diphosphate + H2O = 2 phosphate + H(+)</text>
        <dbReference type="Rhea" id="RHEA:24576"/>
        <dbReference type="ChEBI" id="CHEBI:15377"/>
        <dbReference type="ChEBI" id="CHEBI:15378"/>
        <dbReference type="ChEBI" id="CHEBI:33019"/>
        <dbReference type="ChEBI" id="CHEBI:43474"/>
        <dbReference type="EC" id="3.6.1.1"/>
    </reaction>
</comment>
<gene>
    <name evidence="5 6" type="primary">ppa</name>
    <name evidence="6" type="ORF">ACIKP9_12655</name>
</gene>
<feature type="binding site" evidence="5">
    <location>
        <position position="30"/>
    </location>
    <ligand>
        <name>substrate</name>
    </ligand>
</feature>
<feature type="binding site" evidence="5">
    <location>
        <position position="103"/>
    </location>
    <ligand>
        <name>Mg(2+)</name>
        <dbReference type="ChEBI" id="CHEBI:18420"/>
        <label>1</label>
    </ligand>
</feature>
<feature type="binding site" evidence="5">
    <location>
        <position position="56"/>
    </location>
    <ligand>
        <name>substrate</name>
    </ligand>
</feature>
<dbReference type="InterPro" id="IPR036649">
    <property type="entry name" value="Pyrophosphatase_sf"/>
</dbReference>
<comment type="cofactor">
    <cofactor evidence="1 5">
        <name>Mg(2+)</name>
        <dbReference type="ChEBI" id="CHEBI:18420"/>
    </cofactor>
</comment>
<feature type="binding site" evidence="5">
    <location>
        <position position="71"/>
    </location>
    <ligand>
        <name>Mg(2+)</name>
        <dbReference type="ChEBI" id="CHEBI:18420"/>
        <label>1</label>
    </ligand>
</feature>
<keyword evidence="4 5" id="KW-0460">Magnesium</keyword>
<dbReference type="Gene3D" id="3.90.80.10">
    <property type="entry name" value="Inorganic pyrophosphatase"/>
    <property type="match status" value="1"/>
</dbReference>
<dbReference type="EMBL" id="JBIWXY010000003">
    <property type="protein sequence ID" value="MFJ5447084.1"/>
    <property type="molecule type" value="Genomic_DNA"/>
</dbReference>
<dbReference type="NCBIfam" id="NF002317">
    <property type="entry name" value="PRK01250.1"/>
    <property type="match status" value="1"/>
</dbReference>
<accession>A0ABW8GPQ0</accession>
<proteinExistence type="inferred from homology"/>
<dbReference type="InterPro" id="IPR008162">
    <property type="entry name" value="Pyrophosphatase"/>
</dbReference>
<feature type="binding site" evidence="5">
    <location>
        <position position="142"/>
    </location>
    <ligand>
        <name>substrate</name>
    </ligand>
</feature>
<comment type="caution">
    <text evidence="6">The sequence shown here is derived from an EMBL/GenBank/DDBJ whole genome shotgun (WGS) entry which is preliminary data.</text>
</comment>
<dbReference type="EC" id="3.6.1.1" evidence="5"/>